<dbReference type="PANTHER" id="PTHR21580:SF60">
    <property type="entry name" value="SPERM-TAIL PG-RICH REPEAT-CONTAINING PROTEIN 2"/>
    <property type="match status" value="1"/>
</dbReference>
<dbReference type="InterPro" id="IPR010736">
    <property type="entry name" value="SHIPPO-rpt"/>
</dbReference>
<dbReference type="Pfam" id="PF07004">
    <property type="entry name" value="SHIPPO-rpt"/>
    <property type="match status" value="7"/>
</dbReference>
<dbReference type="AlphaFoldDB" id="A0A8J0UNY3"/>
<dbReference type="KEGG" id="xla:108710879"/>
<dbReference type="CTD" id="108710879"/>
<dbReference type="RefSeq" id="XP_018107563.1">
    <property type="nucleotide sequence ID" value="XM_018252074.2"/>
</dbReference>
<dbReference type="PANTHER" id="PTHR21580">
    <property type="entry name" value="SHIPPO-1-RELATED"/>
    <property type="match status" value="1"/>
</dbReference>
<dbReference type="Proteomes" id="UP000186698">
    <property type="component" value="Chromosome 1L"/>
</dbReference>
<accession>A0A8J0UNY3</accession>
<evidence type="ECO:0000256" key="1">
    <source>
        <dbReference type="SAM" id="MobiDB-lite"/>
    </source>
</evidence>
<keyword evidence="2" id="KW-1185">Reference proteome</keyword>
<gene>
    <name evidence="3" type="primary">LOC108710879</name>
</gene>
<protein>
    <submittedName>
        <fullName evidence="3">Sperm-tail PG-rich repeat-containing protein 2</fullName>
    </submittedName>
</protein>
<evidence type="ECO:0000313" key="3">
    <source>
        <dbReference type="RefSeq" id="XP_018107563.1"/>
    </source>
</evidence>
<sequence length="560" mass="61984">MYDRAPRTLVPPVGSTQESVGPGSYNLISDKSHKPGGHAPFLSMAARDTSFDIHQTVCVAPGPGQYNISEIKERVKGGQTIQNKEKRFNESASSVPGPGVYDMHIGVYGLEKKASLTQQKVIQNHMKKQHKQCIPSIPIPGQAFGYEETADGSLVKQLPPEKDNSLGPAYYRPTHNEAYATLKYKGSHFGNYTGKRLEYQWPEVPGPGEYDIDQESALHYENVNSKKEDKKKYMPFIPRYHEVIALQEEKKGVPGPGNYDIVRLFGERLAKSAIVLRAPFLSQSKRFLPVKSITPAPGTYNEQRTAFESLKKISSLAQTPFGQTAARFVQDSRHHKSPGPGSYNVLRHSFASEALSKTDWESNIKGAFGSSAAREFPSSKKDASWTPGPADYHIKDKMEEPYKRQTSSVFSSGTERLTPQIIGKDAPPPGYYNVCESFEAAHAKGKYRPPRTRQAKRKHSSFLTATPRTFVLPSAVEVPGPGSYDLQIKNGSAMTVSREERFKDPKEVTPGPGAYELSPVFKDTVLKGTFNATLPNPLLKEMENTNLKDQAITQSCVLSV</sequence>
<proteinExistence type="predicted"/>
<reference evidence="3" key="1">
    <citation type="submission" date="2025-08" db="UniProtKB">
        <authorList>
            <consortium name="RefSeq"/>
        </authorList>
    </citation>
    <scope>IDENTIFICATION</scope>
    <source>
        <strain evidence="3">J_2021</strain>
        <tissue evidence="3">Erythrocytes</tissue>
    </source>
</reference>
<name>A0A8J0UNY3_XENLA</name>
<evidence type="ECO:0000313" key="2">
    <source>
        <dbReference type="Proteomes" id="UP000186698"/>
    </source>
</evidence>
<dbReference type="OrthoDB" id="406368at2759"/>
<dbReference type="GeneID" id="108710879"/>
<dbReference type="InterPro" id="IPR051291">
    <property type="entry name" value="CIMAP"/>
</dbReference>
<feature type="region of interest" description="Disordered" evidence="1">
    <location>
        <begin position="1"/>
        <end position="22"/>
    </location>
</feature>
<organism evidence="2 3">
    <name type="scientific">Xenopus laevis</name>
    <name type="common">African clawed frog</name>
    <dbReference type="NCBI Taxonomy" id="8355"/>
    <lineage>
        <taxon>Eukaryota</taxon>
        <taxon>Metazoa</taxon>
        <taxon>Chordata</taxon>
        <taxon>Craniata</taxon>
        <taxon>Vertebrata</taxon>
        <taxon>Euteleostomi</taxon>
        <taxon>Amphibia</taxon>
        <taxon>Batrachia</taxon>
        <taxon>Anura</taxon>
        <taxon>Pipoidea</taxon>
        <taxon>Pipidae</taxon>
        <taxon>Xenopodinae</taxon>
        <taxon>Xenopus</taxon>
        <taxon>Xenopus</taxon>
    </lineage>
</organism>